<evidence type="ECO:0000256" key="4">
    <source>
        <dbReference type="ARBA" id="ARBA00022679"/>
    </source>
</evidence>
<organism evidence="6 7">
    <name type="scientific">Helicobacter aurati</name>
    <dbReference type="NCBI Taxonomy" id="137778"/>
    <lineage>
        <taxon>Bacteria</taxon>
        <taxon>Pseudomonadati</taxon>
        <taxon>Campylobacterota</taxon>
        <taxon>Epsilonproteobacteria</taxon>
        <taxon>Campylobacterales</taxon>
        <taxon>Helicobacteraceae</taxon>
        <taxon>Helicobacter</taxon>
    </lineage>
</organism>
<dbReference type="Proteomes" id="UP000256424">
    <property type="component" value="Unassembled WGS sequence"/>
</dbReference>
<dbReference type="AlphaFoldDB" id="A0A3D8J028"/>
<dbReference type="InterPro" id="IPR036551">
    <property type="entry name" value="Flavin_trans-like"/>
</dbReference>
<keyword evidence="2" id="KW-0285">Flavoprotein</keyword>
<keyword evidence="1" id="KW-0637">Prenyltransferase</keyword>
<feature type="domain" description="Flavoprotein" evidence="5">
    <location>
        <begin position="6"/>
        <end position="175"/>
    </location>
</feature>
<dbReference type="RefSeq" id="WP_104763379.1">
    <property type="nucleotide sequence ID" value="NZ_FZPM01000020.1"/>
</dbReference>
<keyword evidence="7" id="KW-1185">Reference proteome</keyword>
<sequence>MTERILVLGISGGSCLELSLHFIKKLPLDIKLFVVPSKNAYALCRAEKKQDLKWLIGSLRTHNLEIQDSLGSPLASGSFLFESCLILPTSSNTLSRIASGIQDNLLTRIAAICLKEKRSLILGIREMPLNAILLENMAKLSSLGVCIAPPIVGYYSDVIDLESLHNFLVGKYFDLLKIPHNFFRRWEGVR</sequence>
<comment type="caution">
    <text evidence="6">The sequence shown here is derived from an EMBL/GenBank/DDBJ whole genome shotgun (WGS) entry which is preliminary data.</text>
</comment>
<evidence type="ECO:0000313" key="6">
    <source>
        <dbReference type="EMBL" id="RDU70515.1"/>
    </source>
</evidence>
<protein>
    <submittedName>
        <fullName evidence="6">UbiX family flavin prenyltransferase</fullName>
    </submittedName>
</protein>
<dbReference type="EMBL" id="NXLW01000019">
    <property type="protein sequence ID" value="RDU70515.1"/>
    <property type="molecule type" value="Genomic_DNA"/>
</dbReference>
<dbReference type="Gene3D" id="3.40.50.1950">
    <property type="entry name" value="Flavin prenyltransferase-like"/>
    <property type="match status" value="1"/>
</dbReference>
<dbReference type="PROSITE" id="PS51257">
    <property type="entry name" value="PROKAR_LIPOPROTEIN"/>
    <property type="match status" value="1"/>
</dbReference>
<gene>
    <name evidence="6" type="ORF">CQA66_08110</name>
</gene>
<dbReference type="Pfam" id="PF02441">
    <property type="entry name" value="Flavoprotein"/>
    <property type="match status" value="1"/>
</dbReference>
<dbReference type="InterPro" id="IPR003382">
    <property type="entry name" value="Flavoprotein"/>
</dbReference>
<proteinExistence type="predicted"/>
<name>A0A3D8J028_9HELI</name>
<evidence type="ECO:0000313" key="7">
    <source>
        <dbReference type="Proteomes" id="UP000256424"/>
    </source>
</evidence>
<evidence type="ECO:0000259" key="5">
    <source>
        <dbReference type="Pfam" id="PF02441"/>
    </source>
</evidence>
<evidence type="ECO:0000256" key="2">
    <source>
        <dbReference type="ARBA" id="ARBA00022630"/>
    </source>
</evidence>
<dbReference type="GO" id="GO:0004659">
    <property type="term" value="F:prenyltransferase activity"/>
    <property type="evidence" value="ECO:0007669"/>
    <property type="project" value="UniProtKB-KW"/>
</dbReference>
<evidence type="ECO:0000256" key="3">
    <source>
        <dbReference type="ARBA" id="ARBA00022643"/>
    </source>
</evidence>
<dbReference type="InterPro" id="IPR004507">
    <property type="entry name" value="UbiX-like"/>
</dbReference>
<dbReference type="OrthoDB" id="9781577at2"/>
<reference evidence="6 7" key="1">
    <citation type="submission" date="2018-04" db="EMBL/GenBank/DDBJ databases">
        <title>Novel Campyloabacter and Helicobacter Species and Strains.</title>
        <authorList>
            <person name="Mannion A.J."/>
            <person name="Shen Z."/>
            <person name="Fox J.G."/>
        </authorList>
    </citation>
    <scope>NUCLEOTIDE SEQUENCE [LARGE SCALE GENOMIC DNA]</scope>
    <source>
        <strain evidence="6 7">MIT 97-5075</strain>
    </source>
</reference>
<keyword evidence="3" id="KW-0288">FMN</keyword>
<accession>A0A3D8J028</accession>
<dbReference type="SUPFAM" id="SSF52507">
    <property type="entry name" value="Homo-oligomeric flavin-containing Cys decarboxylases, HFCD"/>
    <property type="match status" value="1"/>
</dbReference>
<dbReference type="NCBIfam" id="TIGR00421">
    <property type="entry name" value="ubiX_pad"/>
    <property type="match status" value="1"/>
</dbReference>
<evidence type="ECO:0000256" key="1">
    <source>
        <dbReference type="ARBA" id="ARBA00022602"/>
    </source>
</evidence>
<keyword evidence="4 6" id="KW-0808">Transferase</keyword>